<evidence type="ECO:0000313" key="3">
    <source>
        <dbReference type="Proteomes" id="UP000316714"/>
    </source>
</evidence>
<dbReference type="Pfam" id="PF12867">
    <property type="entry name" value="DinB_2"/>
    <property type="match status" value="1"/>
</dbReference>
<sequence length="175" mass="19696">MPPDPPQNPVGAFTPPAENQVDLSACIAGIETQPSQLAATVDGLLDDQLDTKYRNWTIRQIVHHLADSHVHSYVRFKWALTEDHPTIKAYDETLWSDLAESREGTIQPSLMLLGGLHARWGKLLRSMPRGDFSRGFHHPESGEDVCLASALAYYEWHGRHHTGQIAWVKKERLGL</sequence>
<dbReference type="EMBL" id="SIHJ01000001">
    <property type="protein sequence ID" value="TWT37989.1"/>
    <property type="molecule type" value="Genomic_DNA"/>
</dbReference>
<feature type="domain" description="DinB-like" evidence="1">
    <location>
        <begin position="31"/>
        <end position="165"/>
    </location>
</feature>
<protein>
    <submittedName>
        <fullName evidence="2">Putative metal-dependent hydrolase YfiT</fullName>
        <ecNumber evidence="2">3.-.-.-</ecNumber>
    </submittedName>
</protein>
<name>A0A5C5VJC3_9BACT</name>
<reference evidence="2 3" key="1">
    <citation type="submission" date="2019-02" db="EMBL/GenBank/DDBJ databases">
        <title>Deep-cultivation of Planctomycetes and their phenomic and genomic characterization uncovers novel biology.</title>
        <authorList>
            <person name="Wiegand S."/>
            <person name="Jogler M."/>
            <person name="Boedeker C."/>
            <person name="Pinto D."/>
            <person name="Vollmers J."/>
            <person name="Rivas-Marin E."/>
            <person name="Kohn T."/>
            <person name="Peeters S.H."/>
            <person name="Heuer A."/>
            <person name="Rast P."/>
            <person name="Oberbeckmann S."/>
            <person name="Bunk B."/>
            <person name="Jeske O."/>
            <person name="Meyerdierks A."/>
            <person name="Storesund J.E."/>
            <person name="Kallscheuer N."/>
            <person name="Luecker S."/>
            <person name="Lage O.M."/>
            <person name="Pohl T."/>
            <person name="Merkel B.J."/>
            <person name="Hornburger P."/>
            <person name="Mueller R.-W."/>
            <person name="Bruemmer F."/>
            <person name="Labrenz M."/>
            <person name="Spormann A.M."/>
            <person name="Op Den Camp H."/>
            <person name="Overmann J."/>
            <person name="Amann R."/>
            <person name="Jetten M.S.M."/>
            <person name="Mascher T."/>
            <person name="Medema M.H."/>
            <person name="Devos D.P."/>
            <person name="Kaster A.-K."/>
            <person name="Ovreas L."/>
            <person name="Rohde M."/>
            <person name="Galperin M.Y."/>
            <person name="Jogler C."/>
        </authorList>
    </citation>
    <scope>NUCLEOTIDE SEQUENCE [LARGE SCALE GENOMIC DNA]</scope>
    <source>
        <strain evidence="2 3">KOR34</strain>
    </source>
</reference>
<dbReference type="NCBIfam" id="NF009807">
    <property type="entry name" value="PRK13291.1"/>
    <property type="match status" value="1"/>
</dbReference>
<dbReference type="InterPro" id="IPR024775">
    <property type="entry name" value="DinB-like"/>
</dbReference>
<dbReference type="SUPFAM" id="SSF109854">
    <property type="entry name" value="DinB/YfiT-like putative metalloenzymes"/>
    <property type="match status" value="1"/>
</dbReference>
<dbReference type="Gene3D" id="1.20.120.450">
    <property type="entry name" value="dinb family like domain"/>
    <property type="match status" value="1"/>
</dbReference>
<evidence type="ECO:0000313" key="2">
    <source>
        <dbReference type="EMBL" id="TWT37989.1"/>
    </source>
</evidence>
<dbReference type="AlphaFoldDB" id="A0A5C5VJC3"/>
<dbReference type="InterPro" id="IPR034660">
    <property type="entry name" value="DinB/YfiT-like"/>
</dbReference>
<dbReference type="GO" id="GO:0016787">
    <property type="term" value="F:hydrolase activity"/>
    <property type="evidence" value="ECO:0007669"/>
    <property type="project" value="UniProtKB-KW"/>
</dbReference>
<comment type="caution">
    <text evidence="2">The sequence shown here is derived from an EMBL/GenBank/DDBJ whole genome shotgun (WGS) entry which is preliminary data.</text>
</comment>
<proteinExistence type="predicted"/>
<dbReference type="Proteomes" id="UP000316714">
    <property type="component" value="Unassembled WGS sequence"/>
</dbReference>
<dbReference type="OrthoDB" id="9793216at2"/>
<keyword evidence="3" id="KW-1185">Reference proteome</keyword>
<evidence type="ECO:0000259" key="1">
    <source>
        <dbReference type="Pfam" id="PF12867"/>
    </source>
</evidence>
<gene>
    <name evidence="2" type="primary">yfiT</name>
    <name evidence="2" type="ORF">KOR34_29550</name>
</gene>
<organism evidence="2 3">
    <name type="scientific">Posidoniimonas corsicana</name>
    <dbReference type="NCBI Taxonomy" id="1938618"/>
    <lineage>
        <taxon>Bacteria</taxon>
        <taxon>Pseudomonadati</taxon>
        <taxon>Planctomycetota</taxon>
        <taxon>Planctomycetia</taxon>
        <taxon>Pirellulales</taxon>
        <taxon>Lacipirellulaceae</taxon>
        <taxon>Posidoniimonas</taxon>
    </lineage>
</organism>
<accession>A0A5C5VJC3</accession>
<keyword evidence="2" id="KW-0378">Hydrolase</keyword>
<dbReference type="EC" id="3.-.-.-" evidence="2"/>
<dbReference type="RefSeq" id="WP_146565283.1">
    <property type="nucleotide sequence ID" value="NZ_SIHJ01000001.1"/>
</dbReference>